<name>A0A9D1IU33_9CLOT</name>
<dbReference type="Proteomes" id="UP000824073">
    <property type="component" value="Unassembled WGS sequence"/>
</dbReference>
<dbReference type="EMBL" id="DVMR01000008">
    <property type="protein sequence ID" value="HIU42781.1"/>
    <property type="molecule type" value="Genomic_DNA"/>
</dbReference>
<feature type="transmembrane region" description="Helical" evidence="2">
    <location>
        <begin position="20"/>
        <end position="38"/>
    </location>
</feature>
<accession>A0A9D1IU33</accession>
<feature type="compositionally biased region" description="Low complexity" evidence="1">
    <location>
        <begin position="62"/>
        <end position="73"/>
    </location>
</feature>
<dbReference type="AlphaFoldDB" id="A0A9D1IU33"/>
<evidence type="ECO:0000256" key="2">
    <source>
        <dbReference type="SAM" id="Phobius"/>
    </source>
</evidence>
<feature type="domain" description="DUF4015" evidence="3">
    <location>
        <begin position="152"/>
        <end position="304"/>
    </location>
</feature>
<dbReference type="InterPro" id="IPR025275">
    <property type="entry name" value="DUF4015"/>
</dbReference>
<comment type="caution">
    <text evidence="4">The sequence shown here is derived from an EMBL/GenBank/DDBJ whole genome shotgun (WGS) entry which is preliminary data.</text>
</comment>
<reference evidence="4" key="1">
    <citation type="submission" date="2020-10" db="EMBL/GenBank/DDBJ databases">
        <authorList>
            <person name="Gilroy R."/>
        </authorList>
    </citation>
    <scope>NUCLEOTIDE SEQUENCE</scope>
    <source>
        <strain evidence="4">CHK191-8634</strain>
    </source>
</reference>
<keyword evidence="2" id="KW-1133">Transmembrane helix</keyword>
<organism evidence="4 5">
    <name type="scientific">Candidatus Ventrousia excrementavium</name>
    <dbReference type="NCBI Taxonomy" id="2840961"/>
    <lineage>
        <taxon>Bacteria</taxon>
        <taxon>Bacillati</taxon>
        <taxon>Bacillota</taxon>
        <taxon>Clostridia</taxon>
        <taxon>Eubacteriales</taxon>
        <taxon>Clostridiaceae</taxon>
        <taxon>Clostridiaceae incertae sedis</taxon>
        <taxon>Candidatus Ventrousia</taxon>
    </lineage>
</organism>
<feature type="compositionally biased region" description="Acidic residues" evidence="1">
    <location>
        <begin position="87"/>
        <end position="107"/>
    </location>
</feature>
<evidence type="ECO:0000259" key="3">
    <source>
        <dbReference type="Pfam" id="PF13200"/>
    </source>
</evidence>
<protein>
    <recommendedName>
        <fullName evidence="3">DUF4015 domain-containing protein</fullName>
    </recommendedName>
</protein>
<keyword evidence="2" id="KW-0812">Transmembrane</keyword>
<keyword evidence="2" id="KW-0472">Membrane</keyword>
<feature type="region of interest" description="Disordered" evidence="1">
    <location>
        <begin position="57"/>
        <end position="109"/>
    </location>
</feature>
<proteinExistence type="predicted"/>
<dbReference type="Pfam" id="PF13200">
    <property type="entry name" value="DUF4015"/>
    <property type="match status" value="1"/>
</dbReference>
<evidence type="ECO:0000256" key="1">
    <source>
        <dbReference type="SAM" id="MobiDB-lite"/>
    </source>
</evidence>
<reference evidence="4" key="2">
    <citation type="journal article" date="2021" name="PeerJ">
        <title>Extensive microbial diversity within the chicken gut microbiome revealed by metagenomics and culture.</title>
        <authorList>
            <person name="Gilroy R."/>
            <person name="Ravi A."/>
            <person name="Getino M."/>
            <person name="Pursley I."/>
            <person name="Horton D.L."/>
            <person name="Alikhan N.F."/>
            <person name="Baker D."/>
            <person name="Gharbi K."/>
            <person name="Hall N."/>
            <person name="Watson M."/>
            <person name="Adriaenssens E.M."/>
            <person name="Foster-Nyarko E."/>
            <person name="Jarju S."/>
            <person name="Secka A."/>
            <person name="Antonio M."/>
            <person name="Oren A."/>
            <person name="Chaudhuri R.R."/>
            <person name="La Ragione R."/>
            <person name="Hildebrand F."/>
            <person name="Pallen M.J."/>
        </authorList>
    </citation>
    <scope>NUCLEOTIDE SEQUENCE</scope>
    <source>
        <strain evidence="4">CHK191-8634</strain>
    </source>
</reference>
<evidence type="ECO:0000313" key="4">
    <source>
        <dbReference type="EMBL" id="HIU42781.1"/>
    </source>
</evidence>
<evidence type="ECO:0000313" key="5">
    <source>
        <dbReference type="Proteomes" id="UP000824073"/>
    </source>
</evidence>
<gene>
    <name evidence="4" type="ORF">IAB67_00600</name>
</gene>
<sequence length="352" mass="37712">MAYKPYRGSGYYGRRRHRIFVLLLLLLLFAAVFMFFYMQEYIVFTADGFRFSFGAQDDETDPSVSDPDTPPDLVIDDPVDPPADNDNPADTDITEPNTPDDEPDAEPAESTHALWVEGPDALDGALPRDPLNALALTVKDFDGLSVLDNTAVSDAVSALLQDGGRAVALASALRDDTAPRNDIEVAVRTGSGARWLDYDYVSWLNPYSDGTADVLIVLAQACYDAGFEELVLQNFQFPTVGRTELISYGDQAESRTEALTALLAAVREGAPEGLAISVVLTDEAAASLQDENAGQDAALLAEHCAHLYVQTGNPAFDLTALTDAVSGTGCVPALLLSGSQAPESVENYILVP</sequence>